<dbReference type="InterPro" id="IPR017850">
    <property type="entry name" value="Alkaline_phosphatase_core_sf"/>
</dbReference>
<dbReference type="InterPro" id="IPR000917">
    <property type="entry name" value="Sulfatase_N"/>
</dbReference>
<reference evidence="9 10" key="1">
    <citation type="submission" date="2024-01" db="EMBL/GenBank/DDBJ databases">
        <title>A draft genome for a cacao thread blight-causing isolate of Paramarasmius palmivorus.</title>
        <authorList>
            <person name="Baruah I.K."/>
            <person name="Bukari Y."/>
            <person name="Amoako-Attah I."/>
            <person name="Meinhardt L.W."/>
            <person name="Bailey B.A."/>
            <person name="Cohen S.P."/>
        </authorList>
    </citation>
    <scope>NUCLEOTIDE SEQUENCE [LARGE SCALE GENOMIC DNA]</scope>
    <source>
        <strain evidence="9 10">GH-12</strain>
    </source>
</reference>
<dbReference type="InterPro" id="IPR003084">
    <property type="entry name" value="HDAC_I/II"/>
</dbReference>
<comment type="caution">
    <text evidence="9">The sequence shown here is derived from an EMBL/GenBank/DDBJ whole genome shotgun (WGS) entry which is preliminary data.</text>
</comment>
<name>A0AAW0BCU9_9AGAR</name>
<evidence type="ECO:0000256" key="5">
    <source>
        <dbReference type="ARBA" id="ARBA00022853"/>
    </source>
</evidence>
<dbReference type="InterPro" id="IPR023801">
    <property type="entry name" value="His_deacetylse_dom"/>
</dbReference>
<dbReference type="SUPFAM" id="SSF52768">
    <property type="entry name" value="Arginase/deacetylase"/>
    <property type="match status" value="1"/>
</dbReference>
<dbReference type="CDD" id="cd16147">
    <property type="entry name" value="G6S"/>
    <property type="match status" value="1"/>
</dbReference>
<organism evidence="9 10">
    <name type="scientific">Paramarasmius palmivorus</name>
    <dbReference type="NCBI Taxonomy" id="297713"/>
    <lineage>
        <taxon>Eukaryota</taxon>
        <taxon>Fungi</taxon>
        <taxon>Dikarya</taxon>
        <taxon>Basidiomycota</taxon>
        <taxon>Agaricomycotina</taxon>
        <taxon>Agaricomycetes</taxon>
        <taxon>Agaricomycetidae</taxon>
        <taxon>Agaricales</taxon>
        <taxon>Marasmiineae</taxon>
        <taxon>Marasmiaceae</taxon>
        <taxon>Paramarasmius</taxon>
    </lineage>
</organism>
<dbReference type="EMBL" id="JAYKXP010000140">
    <property type="protein sequence ID" value="KAK7023420.1"/>
    <property type="molecule type" value="Genomic_DNA"/>
</dbReference>
<comment type="similarity">
    <text evidence="2">Belongs to the sulfatase family.</text>
</comment>
<sequence>MSHSRALVAYIVSNELVKALNNKQYTSLLPSNPNRSSLVHNLIKDFGLLTQNDTTTRKILVIKPRTASYQDLVAYHSKEYLDFIFNGANDQDERATEFGLEDDCPMFLGLKEYVSHVAGATLTAVNALKVPNVDIAICWDGGRHHAQKSRASGFCYIADCVLAILFLKRLPPCIPDSHGSDSTAVARKSRVMYLDLDVHFSDGVSHAFYQSQSSGVRQVLTLSIHHTAPGYFPISSLSAQPVASDPYTISIPLQHGLSSRTYFEIWPYVERVQNAFNPDYIVVQCGTDGLSGDPGAGRVGNWCLGGEGSLGWCVQRVLDTWKGKKVLLGGGGYHSPNAARAWAHLTSIALGAPLPLDTPIPHSHDAFPAYAPSFTLDVPSGNMADRNWSASGTESPVLKELKRKLEDARGQGDTISSRQTSTPKPNIILILTDDQDVRTGTLDYMPKTRKAIAEQGTSYERFYAPVSLCCPSRVSLLRAQYAHNHNITFVDGPYGGYHLFCEKGLNDAYLPIFLQEAGYNTYYAGKLMNGLDWDLVTTAYPKGWTYSDFLVDPNAYLYFNASFSANGTSDTPVSFEGQYQVDVIKDKALGLFQEALADSAGGKPFFLGIAPTAPHMEVQFDGSFTEPLPRSQDADLFEEVQVPRAPSFNVQSQGAVSWLKELDELNSTVVDYIDQVYRQRLRVLQPVDELVEAVIQAVESAGPEVADNTTSDNGYALGSHRRNPSKSLPYEEDVLVPLLIRGPTIAKNAVNTEDVYTMTDLGASILGLAGANVDEYALDGRMFLSSENTDQPRHALAEFWNPGFEEGPYAGASVFSLDFGKVAHQSTGRKVISLRLLKTAYRSVHVENWMYGVWCTGESELYDMTADPYQLTNLVPGNTQDDITRLLDRLNALLIVLKTCVGVVCTDPWGEIFGSSSESVSTLEQALDENYDVYFAGLQRFGYQGCRIGYFEDGQAEFPKWEAGMRYSD</sequence>
<evidence type="ECO:0000259" key="8">
    <source>
        <dbReference type="Pfam" id="PF00884"/>
    </source>
</evidence>
<dbReference type="Gene3D" id="3.40.800.20">
    <property type="entry name" value="Histone deacetylase domain"/>
    <property type="match status" value="1"/>
</dbReference>
<dbReference type="PRINTS" id="PR01271">
    <property type="entry name" value="HISDACETLASE"/>
</dbReference>
<evidence type="ECO:0000259" key="7">
    <source>
        <dbReference type="Pfam" id="PF00850"/>
    </source>
</evidence>
<dbReference type="Pfam" id="PF00850">
    <property type="entry name" value="Hist_deacetyl"/>
    <property type="match status" value="1"/>
</dbReference>
<dbReference type="GO" id="GO:0141221">
    <property type="term" value="F:histone deacetylase activity, hydrolytic mechanism"/>
    <property type="evidence" value="ECO:0007669"/>
    <property type="project" value="UniProtKB-EC"/>
</dbReference>
<comment type="similarity">
    <text evidence="1">Belongs to the histone deacetylase family. HD type 1 subfamily.</text>
</comment>
<protein>
    <recommendedName>
        <fullName evidence="3">histone deacetylase</fullName>
        <ecNumber evidence="3">3.5.1.98</ecNumber>
    </recommendedName>
</protein>
<evidence type="ECO:0000256" key="3">
    <source>
        <dbReference type="ARBA" id="ARBA00012111"/>
    </source>
</evidence>
<dbReference type="InterPro" id="IPR037138">
    <property type="entry name" value="His_deacetylse_dom_sf"/>
</dbReference>
<evidence type="ECO:0000256" key="2">
    <source>
        <dbReference type="ARBA" id="ARBA00008779"/>
    </source>
</evidence>
<feature type="region of interest" description="Disordered" evidence="6">
    <location>
        <begin position="704"/>
        <end position="724"/>
    </location>
</feature>
<evidence type="ECO:0000256" key="4">
    <source>
        <dbReference type="ARBA" id="ARBA00022801"/>
    </source>
</evidence>
<gene>
    <name evidence="9" type="ORF">VNI00_016778</name>
</gene>
<dbReference type="Gene3D" id="3.40.720.10">
    <property type="entry name" value="Alkaline Phosphatase, subunit A"/>
    <property type="match status" value="1"/>
</dbReference>
<feature type="domain" description="Histone deacetylase" evidence="7">
    <location>
        <begin position="30"/>
        <end position="347"/>
    </location>
</feature>
<dbReference type="PANTHER" id="PTHR43108">
    <property type="entry name" value="N-ACETYLGLUCOSAMINE-6-SULFATASE FAMILY MEMBER"/>
    <property type="match status" value="1"/>
</dbReference>
<dbReference type="PRINTS" id="PR01270">
    <property type="entry name" value="HDASUPER"/>
</dbReference>
<evidence type="ECO:0000313" key="9">
    <source>
        <dbReference type="EMBL" id="KAK7023420.1"/>
    </source>
</evidence>
<dbReference type="AlphaFoldDB" id="A0AAW0BCU9"/>
<dbReference type="PANTHER" id="PTHR43108:SF8">
    <property type="entry name" value="SD21168P"/>
    <property type="match status" value="1"/>
</dbReference>
<dbReference type="EC" id="3.5.1.98" evidence="3"/>
<proteinExistence type="inferred from homology"/>
<dbReference type="Proteomes" id="UP001383192">
    <property type="component" value="Unassembled WGS sequence"/>
</dbReference>
<evidence type="ECO:0000256" key="1">
    <source>
        <dbReference type="ARBA" id="ARBA00006457"/>
    </source>
</evidence>
<feature type="domain" description="Sulfatase N-terminal" evidence="8">
    <location>
        <begin position="425"/>
        <end position="771"/>
    </location>
</feature>
<dbReference type="SUPFAM" id="SSF53649">
    <property type="entry name" value="Alkaline phosphatase-like"/>
    <property type="match status" value="1"/>
</dbReference>
<dbReference type="InterPro" id="IPR000286">
    <property type="entry name" value="HDACs"/>
</dbReference>
<evidence type="ECO:0000313" key="10">
    <source>
        <dbReference type="Proteomes" id="UP001383192"/>
    </source>
</evidence>
<keyword evidence="4" id="KW-0378">Hydrolase</keyword>
<dbReference type="GO" id="GO:0005539">
    <property type="term" value="F:glycosaminoglycan binding"/>
    <property type="evidence" value="ECO:0007669"/>
    <property type="project" value="TreeGrafter"/>
</dbReference>
<keyword evidence="5" id="KW-0156">Chromatin regulator</keyword>
<keyword evidence="10" id="KW-1185">Reference proteome</keyword>
<dbReference type="GO" id="GO:0008449">
    <property type="term" value="F:N-acetylglucosamine-6-sulfatase activity"/>
    <property type="evidence" value="ECO:0007669"/>
    <property type="project" value="TreeGrafter"/>
</dbReference>
<dbReference type="Pfam" id="PF00884">
    <property type="entry name" value="Sulfatase"/>
    <property type="match status" value="1"/>
</dbReference>
<dbReference type="GO" id="GO:0010468">
    <property type="term" value="P:regulation of gene expression"/>
    <property type="evidence" value="ECO:0007669"/>
    <property type="project" value="UniProtKB-ARBA"/>
</dbReference>
<evidence type="ECO:0000256" key="6">
    <source>
        <dbReference type="SAM" id="MobiDB-lite"/>
    </source>
</evidence>
<accession>A0AAW0BCU9</accession>
<dbReference type="InterPro" id="IPR023696">
    <property type="entry name" value="Ureohydrolase_dom_sf"/>
</dbReference>